<dbReference type="Proteomes" id="UP000267268">
    <property type="component" value="Chromosome 1"/>
</dbReference>
<dbReference type="PANTHER" id="PTHR43280">
    <property type="entry name" value="ARAC-FAMILY TRANSCRIPTIONAL REGULATOR"/>
    <property type="match status" value="1"/>
</dbReference>
<evidence type="ECO:0000259" key="5">
    <source>
        <dbReference type="PROSITE" id="PS01124"/>
    </source>
</evidence>
<dbReference type="SUPFAM" id="SSF55008">
    <property type="entry name" value="HMA, heavy metal-associated domain"/>
    <property type="match status" value="1"/>
</dbReference>
<organism evidence="6 7">
    <name type="scientific">Flammeovirga pectinis</name>
    <dbReference type="NCBI Taxonomy" id="2494373"/>
    <lineage>
        <taxon>Bacteria</taxon>
        <taxon>Pseudomonadati</taxon>
        <taxon>Bacteroidota</taxon>
        <taxon>Cytophagia</taxon>
        <taxon>Cytophagales</taxon>
        <taxon>Flammeovirgaceae</taxon>
        <taxon>Flammeovirga</taxon>
    </lineage>
</organism>
<accession>A0A3Q9FMA4</accession>
<dbReference type="InterPro" id="IPR018062">
    <property type="entry name" value="HTH_AraC-typ_CS"/>
</dbReference>
<dbReference type="SMART" id="SM00342">
    <property type="entry name" value="HTH_ARAC"/>
    <property type="match status" value="1"/>
</dbReference>
<gene>
    <name evidence="6" type="ORF">EI427_14500</name>
</gene>
<dbReference type="AlphaFoldDB" id="A0A3Q9FMA4"/>
<name>A0A3Q9FMA4_9BACT</name>
<evidence type="ECO:0000313" key="6">
    <source>
        <dbReference type="EMBL" id="AZQ63397.1"/>
    </source>
</evidence>
<dbReference type="GO" id="GO:0003700">
    <property type="term" value="F:DNA-binding transcription factor activity"/>
    <property type="evidence" value="ECO:0007669"/>
    <property type="project" value="InterPro"/>
</dbReference>
<dbReference type="InterPro" id="IPR009057">
    <property type="entry name" value="Homeodomain-like_sf"/>
</dbReference>
<dbReference type="InterPro" id="IPR018060">
    <property type="entry name" value="HTH_AraC"/>
</dbReference>
<dbReference type="GO" id="GO:0046872">
    <property type="term" value="F:metal ion binding"/>
    <property type="evidence" value="ECO:0007669"/>
    <property type="project" value="InterPro"/>
</dbReference>
<evidence type="ECO:0000256" key="3">
    <source>
        <dbReference type="ARBA" id="ARBA00023163"/>
    </source>
</evidence>
<dbReference type="KEGG" id="fll:EI427_14500"/>
<keyword evidence="3" id="KW-0804">Transcription</keyword>
<keyword evidence="7" id="KW-1185">Reference proteome</keyword>
<dbReference type="SUPFAM" id="SSF46689">
    <property type="entry name" value="Homeodomain-like"/>
    <property type="match status" value="1"/>
</dbReference>
<dbReference type="OrthoDB" id="952277at2"/>
<dbReference type="Gene3D" id="1.10.10.60">
    <property type="entry name" value="Homeodomain-like"/>
    <property type="match status" value="1"/>
</dbReference>
<feature type="region of interest" description="Disordered" evidence="4">
    <location>
        <begin position="208"/>
        <end position="227"/>
    </location>
</feature>
<dbReference type="PROSITE" id="PS00041">
    <property type="entry name" value="HTH_ARAC_FAMILY_1"/>
    <property type="match status" value="1"/>
</dbReference>
<dbReference type="Pfam" id="PF12833">
    <property type="entry name" value="HTH_18"/>
    <property type="match status" value="1"/>
</dbReference>
<evidence type="ECO:0000256" key="4">
    <source>
        <dbReference type="SAM" id="MobiDB-lite"/>
    </source>
</evidence>
<evidence type="ECO:0000256" key="1">
    <source>
        <dbReference type="ARBA" id="ARBA00023015"/>
    </source>
</evidence>
<sequence>MNFYGNQFLFKLDCTLSYDYQHNSTKNRSFVNIYSQMIDLLTLRIKNMVCERCILTVWQALIDVDAVVERVDLGVAYISVPLSADQTKEIEQTFKKLGFSFLNNKQSRLVEGVKNFIHHKFSNLDEKQWNATLSEELQKELGKDYTTISTLFSNTEGITIEKYLSNQKVEKVKEFLSYNEMTLNQIADILGYSSTQYLSRKFKQHTGMTPSEFKKNSHKPLRKSLSI</sequence>
<dbReference type="GO" id="GO:0043565">
    <property type="term" value="F:sequence-specific DNA binding"/>
    <property type="evidence" value="ECO:0007669"/>
    <property type="project" value="InterPro"/>
</dbReference>
<dbReference type="EMBL" id="CP034562">
    <property type="protein sequence ID" value="AZQ63397.1"/>
    <property type="molecule type" value="Genomic_DNA"/>
</dbReference>
<dbReference type="PANTHER" id="PTHR43280:SF2">
    <property type="entry name" value="HTH-TYPE TRANSCRIPTIONAL REGULATOR EXSA"/>
    <property type="match status" value="1"/>
</dbReference>
<reference evidence="6 7" key="1">
    <citation type="submission" date="2018-12" db="EMBL/GenBank/DDBJ databases">
        <title>Flammeovirga pectinis sp. nov., isolated from the gut of the Korean scallop, Patinopecten yessoensis.</title>
        <authorList>
            <person name="Bae J.-W."/>
            <person name="Jeong Y.-S."/>
            <person name="Kang W."/>
        </authorList>
    </citation>
    <scope>NUCLEOTIDE SEQUENCE [LARGE SCALE GENOMIC DNA]</scope>
    <source>
        <strain evidence="6 7">L12M1</strain>
    </source>
</reference>
<dbReference type="InterPro" id="IPR036163">
    <property type="entry name" value="HMA_dom_sf"/>
</dbReference>
<feature type="domain" description="HTH araC/xylS-type" evidence="5">
    <location>
        <begin position="111"/>
        <end position="216"/>
    </location>
</feature>
<protein>
    <submittedName>
        <fullName evidence="6">AraC family transcriptional regulator</fullName>
    </submittedName>
</protein>
<keyword evidence="2" id="KW-0238">DNA-binding</keyword>
<proteinExistence type="predicted"/>
<dbReference type="PROSITE" id="PS01124">
    <property type="entry name" value="HTH_ARAC_FAMILY_2"/>
    <property type="match status" value="1"/>
</dbReference>
<feature type="compositionally biased region" description="Basic residues" evidence="4">
    <location>
        <begin position="216"/>
        <end position="227"/>
    </location>
</feature>
<keyword evidence="1" id="KW-0805">Transcription regulation</keyword>
<evidence type="ECO:0000256" key="2">
    <source>
        <dbReference type="ARBA" id="ARBA00023125"/>
    </source>
</evidence>
<evidence type="ECO:0000313" key="7">
    <source>
        <dbReference type="Proteomes" id="UP000267268"/>
    </source>
</evidence>